<protein>
    <submittedName>
        <fullName evidence="4">Uncharacterized protein</fullName>
    </submittedName>
</protein>
<keyword evidence="3" id="KW-0732">Signal</keyword>
<accession>A0ABM1ZQR1</accession>
<reference evidence="5" key="1">
    <citation type="journal article" date="2015" name="Proc. Natl. Acad. Sci. U.S.A.">
        <title>Genome sequence of the Asian Tiger mosquito, Aedes albopictus, reveals insights into its biology, genetics, and evolution.</title>
        <authorList>
            <person name="Chen X.G."/>
            <person name="Jiang X."/>
            <person name="Gu J."/>
            <person name="Xu M."/>
            <person name="Wu Y."/>
            <person name="Deng Y."/>
            <person name="Zhang C."/>
            <person name="Bonizzoni M."/>
            <person name="Dermauw W."/>
            <person name="Vontas J."/>
            <person name="Armbruster P."/>
            <person name="Huang X."/>
            <person name="Yang Y."/>
            <person name="Zhang H."/>
            <person name="He W."/>
            <person name="Peng H."/>
            <person name="Liu Y."/>
            <person name="Wu K."/>
            <person name="Chen J."/>
            <person name="Lirakis M."/>
            <person name="Topalis P."/>
            <person name="Van Leeuwen T."/>
            <person name="Hall A.B."/>
            <person name="Jiang X."/>
            <person name="Thorpe C."/>
            <person name="Mueller R.L."/>
            <person name="Sun C."/>
            <person name="Waterhouse R.M."/>
            <person name="Yan G."/>
            <person name="Tu Z.J."/>
            <person name="Fang X."/>
            <person name="James A.A."/>
        </authorList>
    </citation>
    <scope>NUCLEOTIDE SEQUENCE [LARGE SCALE GENOMIC DNA]</scope>
    <source>
        <strain evidence="5">Foshan</strain>
    </source>
</reference>
<feature type="signal peptide" evidence="3">
    <location>
        <begin position="1"/>
        <end position="24"/>
    </location>
</feature>
<feature type="compositionally biased region" description="Polar residues" evidence="1">
    <location>
        <begin position="123"/>
        <end position="137"/>
    </location>
</feature>
<sequence length="279" mass="30170">MKVNLRVVLSVLVFVATKSEFTNGTPVDLADKANKGSSSELAKGSESAANPKVPPLIFPKDSSVYKVVENDTALKILQARAAAEKNNPTDGESGTADDKGQNVQQSQPPAKVGGTIGSSSSSNDESIAAPSNGNQTLSSPSSVDKGDKGGKGGAVDDDADDDDDYNSEDDDDLDSTESQEDDTDNAAEEFQSEDPNREDGLEEQFGDKIVHYPLIFDNTTIEVSSMRQEHIWIIMLGAVFVLALAAYIAMVLYRNRLENRYGMRQRLVTEDDYYSNNEI</sequence>
<dbReference type="Proteomes" id="UP000069940">
    <property type="component" value="Unassembled WGS sequence"/>
</dbReference>
<feature type="region of interest" description="Disordered" evidence="1">
    <location>
        <begin position="27"/>
        <end position="58"/>
    </location>
</feature>
<name>A0ABM1ZQR1_AEDAL</name>
<keyword evidence="2" id="KW-0812">Transmembrane</keyword>
<keyword evidence="2" id="KW-0472">Membrane</keyword>
<proteinExistence type="predicted"/>
<dbReference type="RefSeq" id="XP_029729983.2">
    <property type="nucleotide sequence ID" value="XM_029874123.2"/>
</dbReference>
<evidence type="ECO:0000313" key="4">
    <source>
        <dbReference type="EnsemblMetazoa" id="AALFPA23_020765.P30656"/>
    </source>
</evidence>
<feature type="compositionally biased region" description="Acidic residues" evidence="1">
    <location>
        <begin position="155"/>
        <end position="192"/>
    </location>
</feature>
<evidence type="ECO:0000256" key="3">
    <source>
        <dbReference type="SAM" id="SignalP"/>
    </source>
</evidence>
<organism evidence="4 5">
    <name type="scientific">Aedes albopictus</name>
    <name type="common">Asian tiger mosquito</name>
    <name type="synonym">Stegomyia albopicta</name>
    <dbReference type="NCBI Taxonomy" id="7160"/>
    <lineage>
        <taxon>Eukaryota</taxon>
        <taxon>Metazoa</taxon>
        <taxon>Ecdysozoa</taxon>
        <taxon>Arthropoda</taxon>
        <taxon>Hexapoda</taxon>
        <taxon>Insecta</taxon>
        <taxon>Pterygota</taxon>
        <taxon>Neoptera</taxon>
        <taxon>Endopterygota</taxon>
        <taxon>Diptera</taxon>
        <taxon>Nematocera</taxon>
        <taxon>Culicoidea</taxon>
        <taxon>Culicidae</taxon>
        <taxon>Culicinae</taxon>
        <taxon>Aedini</taxon>
        <taxon>Aedes</taxon>
        <taxon>Stegomyia</taxon>
    </lineage>
</organism>
<feature type="chain" id="PRO_5046726771" evidence="3">
    <location>
        <begin position="25"/>
        <end position="279"/>
    </location>
</feature>
<dbReference type="EnsemblMetazoa" id="AALFPA23_020765.R30656">
    <property type="protein sequence ID" value="AALFPA23_020765.P30656"/>
    <property type="gene ID" value="AALFPA23_020765"/>
</dbReference>
<reference evidence="4" key="2">
    <citation type="submission" date="2025-05" db="UniProtKB">
        <authorList>
            <consortium name="EnsemblMetazoa"/>
        </authorList>
    </citation>
    <scope>IDENTIFICATION</scope>
    <source>
        <strain evidence="4">Foshan</strain>
    </source>
</reference>
<evidence type="ECO:0000313" key="5">
    <source>
        <dbReference type="Proteomes" id="UP000069940"/>
    </source>
</evidence>
<evidence type="ECO:0000256" key="2">
    <source>
        <dbReference type="SAM" id="Phobius"/>
    </source>
</evidence>
<evidence type="ECO:0000256" key="1">
    <source>
        <dbReference type="SAM" id="MobiDB-lite"/>
    </source>
</evidence>
<keyword evidence="2" id="KW-1133">Transmembrane helix</keyword>
<dbReference type="GeneID" id="109402231"/>
<keyword evidence="5" id="KW-1185">Reference proteome</keyword>
<feature type="region of interest" description="Disordered" evidence="1">
    <location>
        <begin position="79"/>
        <end position="200"/>
    </location>
</feature>
<feature type="transmembrane region" description="Helical" evidence="2">
    <location>
        <begin position="231"/>
        <end position="253"/>
    </location>
</feature>